<dbReference type="AlphaFoldDB" id="A0A9P8TQA1"/>
<organism evidence="1 2">
    <name type="scientific">Wickerhamomyces pijperi</name>
    <name type="common">Yeast</name>
    <name type="synonym">Pichia pijperi</name>
    <dbReference type="NCBI Taxonomy" id="599730"/>
    <lineage>
        <taxon>Eukaryota</taxon>
        <taxon>Fungi</taxon>
        <taxon>Dikarya</taxon>
        <taxon>Ascomycota</taxon>
        <taxon>Saccharomycotina</taxon>
        <taxon>Saccharomycetes</taxon>
        <taxon>Phaffomycetales</taxon>
        <taxon>Wickerhamomycetaceae</taxon>
        <taxon>Wickerhamomyces</taxon>
    </lineage>
</organism>
<reference evidence="1" key="2">
    <citation type="submission" date="2021-01" db="EMBL/GenBank/DDBJ databases">
        <authorList>
            <person name="Schikora-Tamarit M.A."/>
        </authorList>
    </citation>
    <scope>NUCLEOTIDE SEQUENCE</scope>
    <source>
        <strain evidence="1">CBS2887</strain>
    </source>
</reference>
<evidence type="ECO:0000313" key="2">
    <source>
        <dbReference type="Proteomes" id="UP000774326"/>
    </source>
</evidence>
<comment type="caution">
    <text evidence="1">The sequence shown here is derived from an EMBL/GenBank/DDBJ whole genome shotgun (WGS) entry which is preliminary data.</text>
</comment>
<dbReference type="PANTHER" id="PTHR40422">
    <property type="entry name" value="TRANSLATION MACHINERY-ASSOCIATED PROTEIN 17"/>
    <property type="match status" value="1"/>
</dbReference>
<reference evidence="1" key="1">
    <citation type="journal article" date="2021" name="Open Biol.">
        <title>Shared evolutionary footprints suggest mitochondrial oxidative damage underlies multiple complex I losses in fungi.</title>
        <authorList>
            <person name="Schikora-Tamarit M.A."/>
            <person name="Marcet-Houben M."/>
            <person name="Nosek J."/>
            <person name="Gabaldon T."/>
        </authorList>
    </citation>
    <scope>NUCLEOTIDE SEQUENCE</scope>
    <source>
        <strain evidence="1">CBS2887</strain>
    </source>
</reference>
<dbReference type="GO" id="GO:0030674">
    <property type="term" value="F:protein-macromolecule adaptor activity"/>
    <property type="evidence" value="ECO:0007669"/>
    <property type="project" value="TreeGrafter"/>
</dbReference>
<dbReference type="PANTHER" id="PTHR40422:SF1">
    <property type="entry name" value="TRANSLATION MACHINERY-ASSOCIATED PROTEIN 17"/>
    <property type="match status" value="1"/>
</dbReference>
<dbReference type="GO" id="GO:0070682">
    <property type="term" value="P:proteasome regulatory particle assembly"/>
    <property type="evidence" value="ECO:0007669"/>
    <property type="project" value="InterPro"/>
</dbReference>
<accession>A0A9P8TQA1</accession>
<keyword evidence="2" id="KW-1185">Reference proteome</keyword>
<dbReference type="EMBL" id="JAEUBG010001265">
    <property type="protein sequence ID" value="KAH3686676.1"/>
    <property type="molecule type" value="Genomic_DNA"/>
</dbReference>
<sequence length="170" mass="19354">MTTINRPIQIEEFQLALRDISDSSLYNTKQQLEKSVKKLYKTNIKLDSLTRGSNGESVLKSQERLNLSDSDDDDDDDDNYNNVEESDYELFHEIIRENQIVIKNQQQRIDSINDELEHRGLPSIEGTPVYDATSSTSEIDKNKNQTIYKVDTNGVDTDNTANGSSNAVYL</sequence>
<dbReference type="Proteomes" id="UP000774326">
    <property type="component" value="Unassembled WGS sequence"/>
</dbReference>
<name>A0A9P8TQA1_WICPI</name>
<proteinExistence type="predicted"/>
<dbReference type="InterPro" id="IPR038966">
    <property type="entry name" value="TMA17"/>
</dbReference>
<evidence type="ECO:0000313" key="1">
    <source>
        <dbReference type="EMBL" id="KAH3686676.1"/>
    </source>
</evidence>
<gene>
    <name evidence="1" type="ORF">WICPIJ_002320</name>
</gene>
<dbReference type="OrthoDB" id="548474at2759"/>
<protein>
    <submittedName>
        <fullName evidence="1">Uncharacterized protein</fullName>
    </submittedName>
</protein>